<evidence type="ECO:0000313" key="2">
    <source>
        <dbReference type="Proteomes" id="UP001631993"/>
    </source>
</evidence>
<comment type="caution">
    <text evidence="1">The sequence shown here is derived from an EMBL/GenBank/DDBJ whole genome shotgun (WGS) entry which is preliminary data.</text>
</comment>
<dbReference type="RefSeq" id="WP_369279245.1">
    <property type="nucleotide sequence ID" value="NZ_JBJVMW010000002.1"/>
</dbReference>
<sequence length="90" mass="9369">MDFMASATGSAALDGKRLDAETYRGESIQIGRFADSSAAGGDSGFSTIGCGLWIQLPPLEPGAHVLKIRGGSDSFRVSVDYALTIDAEQS</sequence>
<dbReference type="EMBL" id="JBJVNE010000003">
    <property type="protein sequence ID" value="MFM9645936.1"/>
    <property type="molecule type" value="Genomic_DNA"/>
</dbReference>
<reference evidence="1 2" key="1">
    <citation type="submission" date="2024-12" db="EMBL/GenBank/DDBJ databases">
        <title>Forecasting of Potato common scab and diversities of Pathogenic streptomyces spp. in china.</title>
        <authorList>
            <person name="Handique U."/>
            <person name="Wu J."/>
        </authorList>
    </citation>
    <scope>NUCLEOTIDE SEQUENCE [LARGE SCALE GENOMIC DNA]</scope>
    <source>
        <strain evidence="1 2">ZRIMU1585</strain>
    </source>
</reference>
<proteinExistence type="predicted"/>
<evidence type="ECO:0000313" key="1">
    <source>
        <dbReference type="EMBL" id="MFM9645936.1"/>
    </source>
</evidence>
<accession>A0ABW9IBP5</accession>
<name>A0ABW9IBP5_STRGJ</name>
<keyword evidence="2" id="KW-1185">Reference proteome</keyword>
<organism evidence="1 2">
    <name type="scientific">Streptomyces galilaeus</name>
    <dbReference type="NCBI Taxonomy" id="33899"/>
    <lineage>
        <taxon>Bacteria</taxon>
        <taxon>Bacillati</taxon>
        <taxon>Actinomycetota</taxon>
        <taxon>Actinomycetes</taxon>
        <taxon>Kitasatosporales</taxon>
        <taxon>Streptomycetaceae</taxon>
        <taxon>Streptomyces</taxon>
    </lineage>
</organism>
<gene>
    <name evidence="1" type="ORF">ACKI1S_07275</name>
</gene>
<dbReference type="Proteomes" id="UP001631993">
    <property type="component" value="Unassembled WGS sequence"/>
</dbReference>
<protein>
    <submittedName>
        <fullName evidence="1">Uncharacterized protein</fullName>
    </submittedName>
</protein>